<dbReference type="Proteomes" id="UP000692954">
    <property type="component" value="Unassembled WGS sequence"/>
</dbReference>
<proteinExistence type="predicted"/>
<evidence type="ECO:0000313" key="1">
    <source>
        <dbReference type="EMBL" id="CAD8048474.1"/>
    </source>
</evidence>
<accession>A0A8S1K1H2</accession>
<reference evidence="1" key="1">
    <citation type="submission" date="2021-01" db="EMBL/GenBank/DDBJ databases">
        <authorList>
            <consortium name="Genoscope - CEA"/>
            <person name="William W."/>
        </authorList>
    </citation>
    <scope>NUCLEOTIDE SEQUENCE</scope>
</reference>
<sequence>MIQLKKSQKSYNTLYNRGFKILNEQLQLFFYHKNQMKQLIFQNKDRIYYKQKKQAWDYYIIFNLTLEAHVRDQIWNNYSYKNQYINHQLSIYPQEVKKLINLMEKSYNKILVIWQGYQNYNHILWGQYTFEENGQKKNYNDKLEGVQHLMVIHFKDNLEEVESKEEVLINLVFEIFILVLY</sequence>
<keyword evidence="2" id="KW-1185">Reference proteome</keyword>
<organism evidence="1 2">
    <name type="scientific">Paramecium sonneborni</name>
    <dbReference type="NCBI Taxonomy" id="65129"/>
    <lineage>
        <taxon>Eukaryota</taxon>
        <taxon>Sar</taxon>
        <taxon>Alveolata</taxon>
        <taxon>Ciliophora</taxon>
        <taxon>Intramacronucleata</taxon>
        <taxon>Oligohymenophorea</taxon>
        <taxon>Peniculida</taxon>
        <taxon>Parameciidae</taxon>
        <taxon>Paramecium</taxon>
    </lineage>
</organism>
<dbReference type="AlphaFoldDB" id="A0A8S1K1H2"/>
<name>A0A8S1K1H2_9CILI</name>
<comment type="caution">
    <text evidence="1">The sequence shown here is derived from an EMBL/GenBank/DDBJ whole genome shotgun (WGS) entry which is preliminary data.</text>
</comment>
<dbReference type="EMBL" id="CAJJDN010000003">
    <property type="protein sequence ID" value="CAD8048474.1"/>
    <property type="molecule type" value="Genomic_DNA"/>
</dbReference>
<protein>
    <submittedName>
        <fullName evidence="1">Uncharacterized protein</fullName>
    </submittedName>
</protein>
<gene>
    <name evidence="1" type="ORF">PSON_ATCC_30995.1.T0030231</name>
</gene>
<evidence type="ECO:0000313" key="2">
    <source>
        <dbReference type="Proteomes" id="UP000692954"/>
    </source>
</evidence>